<evidence type="ECO:0000259" key="1">
    <source>
        <dbReference type="PROSITE" id="PS51186"/>
    </source>
</evidence>
<dbReference type="GO" id="GO:0045150">
    <property type="term" value="P:acetoin catabolic process"/>
    <property type="evidence" value="ECO:0007669"/>
    <property type="project" value="InterPro"/>
</dbReference>
<organism evidence="2 3">
    <name type="scientific">Paenibacillus azoreducens</name>
    <dbReference type="NCBI Taxonomy" id="116718"/>
    <lineage>
        <taxon>Bacteria</taxon>
        <taxon>Bacillati</taxon>
        <taxon>Bacillota</taxon>
        <taxon>Bacilli</taxon>
        <taxon>Bacillales</taxon>
        <taxon>Paenibacillaceae</taxon>
        <taxon>Paenibacillus</taxon>
    </lineage>
</organism>
<sequence length="210" mass="24887">MEHKKRYHAKSLQYQNRLIVVEGPVSPEQLRVMRMHPELNAFRHPQDQKQALEEIARLLEGRIILARDGQTIVGYVTFHYPDEQSPWSERNMDDLIEFGAIEVAGSYRMLGLGKEMMLLSFEGGQMEDAIVFATEYYEYWDIHNSKLSAWDYRRMTEQLLKHVDMFRYDTDDPEICSHPANCLMVRIGKDVPLSSIEKFDRMRFRRSFLY</sequence>
<accession>A0A920CUB5</accession>
<evidence type="ECO:0000313" key="3">
    <source>
        <dbReference type="Proteomes" id="UP000682811"/>
    </source>
</evidence>
<dbReference type="Pfam" id="PF00583">
    <property type="entry name" value="Acetyltransf_1"/>
    <property type="match status" value="1"/>
</dbReference>
<dbReference type="Gene3D" id="3.40.630.30">
    <property type="match status" value="1"/>
</dbReference>
<dbReference type="PIRSF" id="PIRSF021278">
    <property type="entry name" value="AcuA"/>
    <property type="match status" value="1"/>
</dbReference>
<protein>
    <submittedName>
        <fullName evidence="2">Acetoin utilization protein AcuA</fullName>
    </submittedName>
</protein>
<dbReference type="GO" id="GO:0016747">
    <property type="term" value="F:acyltransferase activity, transferring groups other than amino-acyl groups"/>
    <property type="evidence" value="ECO:0007669"/>
    <property type="project" value="InterPro"/>
</dbReference>
<dbReference type="SUPFAM" id="SSF55729">
    <property type="entry name" value="Acyl-CoA N-acyltransferases (Nat)"/>
    <property type="match status" value="1"/>
</dbReference>
<dbReference type="Proteomes" id="UP000682811">
    <property type="component" value="Unassembled WGS sequence"/>
</dbReference>
<dbReference type="InterPro" id="IPR024699">
    <property type="entry name" value="AcuA"/>
</dbReference>
<dbReference type="AlphaFoldDB" id="A0A920CUB5"/>
<proteinExistence type="predicted"/>
<dbReference type="PROSITE" id="PS51186">
    <property type="entry name" value="GNAT"/>
    <property type="match status" value="1"/>
</dbReference>
<dbReference type="EMBL" id="BORT01000020">
    <property type="protein sequence ID" value="GIO49288.1"/>
    <property type="molecule type" value="Genomic_DNA"/>
</dbReference>
<feature type="domain" description="N-acetyltransferase" evidence="1">
    <location>
        <begin position="19"/>
        <end position="192"/>
    </location>
</feature>
<dbReference type="RefSeq" id="WP_212979809.1">
    <property type="nucleotide sequence ID" value="NZ_AP025343.1"/>
</dbReference>
<keyword evidence="3" id="KW-1185">Reference proteome</keyword>
<reference evidence="2 3" key="1">
    <citation type="submission" date="2021-03" db="EMBL/GenBank/DDBJ databases">
        <title>Antimicrobial resistance genes in bacteria isolated from Japanese honey, and their potential for conferring macrolide and lincosamide resistance in the American foulbrood pathogen Paenibacillus larvae.</title>
        <authorList>
            <person name="Okamoto M."/>
            <person name="Kumagai M."/>
            <person name="Kanamori H."/>
            <person name="Takamatsu D."/>
        </authorList>
    </citation>
    <scope>NUCLEOTIDE SEQUENCE [LARGE SCALE GENOMIC DNA]</scope>
    <source>
        <strain evidence="2 3">J34TS1</strain>
    </source>
</reference>
<dbReference type="GO" id="GO:0019152">
    <property type="term" value="F:acetoin dehydrogenase (NAD+) activity"/>
    <property type="evidence" value="ECO:0007669"/>
    <property type="project" value="InterPro"/>
</dbReference>
<comment type="caution">
    <text evidence="2">The sequence shown here is derived from an EMBL/GenBank/DDBJ whole genome shotgun (WGS) entry which is preliminary data.</text>
</comment>
<name>A0A920CUB5_9BACL</name>
<dbReference type="InterPro" id="IPR000182">
    <property type="entry name" value="GNAT_dom"/>
</dbReference>
<gene>
    <name evidence="2" type="primary">acuA_1</name>
    <name evidence="2" type="ORF">J34TS1_40530</name>
</gene>
<dbReference type="InterPro" id="IPR016181">
    <property type="entry name" value="Acyl_CoA_acyltransferase"/>
</dbReference>
<evidence type="ECO:0000313" key="2">
    <source>
        <dbReference type="EMBL" id="GIO49288.1"/>
    </source>
</evidence>